<feature type="non-terminal residue" evidence="1">
    <location>
        <position position="1"/>
    </location>
</feature>
<evidence type="ECO:0000313" key="1">
    <source>
        <dbReference type="EMBL" id="GBP08265.1"/>
    </source>
</evidence>
<reference evidence="1 2" key="1">
    <citation type="journal article" date="2019" name="Commun. Biol.">
        <title>The bagworm genome reveals a unique fibroin gene that provides high tensile strength.</title>
        <authorList>
            <person name="Kono N."/>
            <person name="Nakamura H."/>
            <person name="Ohtoshi R."/>
            <person name="Tomita M."/>
            <person name="Numata K."/>
            <person name="Arakawa K."/>
        </authorList>
    </citation>
    <scope>NUCLEOTIDE SEQUENCE [LARGE SCALE GENOMIC DNA]</scope>
</reference>
<dbReference type="Proteomes" id="UP000299102">
    <property type="component" value="Unassembled WGS sequence"/>
</dbReference>
<evidence type="ECO:0000313" key="2">
    <source>
        <dbReference type="Proteomes" id="UP000299102"/>
    </source>
</evidence>
<sequence length="99" mass="11577">IPCIWSFGLAFFRPRPFQRPGIPNKWLRLINEHHALQGYNPHRNLETGLQNLSTTRHHVQTAQAPQPIVGEDFPVGITPEHQLPWYRYYNPRVGLEKQS</sequence>
<keyword evidence="2" id="KW-1185">Reference proteome</keyword>
<gene>
    <name evidence="1" type="ORF">EVAR_73833_1</name>
</gene>
<dbReference type="EMBL" id="BGZK01011795">
    <property type="protein sequence ID" value="GBP08265.1"/>
    <property type="molecule type" value="Genomic_DNA"/>
</dbReference>
<comment type="caution">
    <text evidence="1">The sequence shown here is derived from an EMBL/GenBank/DDBJ whole genome shotgun (WGS) entry which is preliminary data.</text>
</comment>
<name>A0A4C1T254_EUMVA</name>
<dbReference type="AlphaFoldDB" id="A0A4C1T254"/>
<protein>
    <submittedName>
        <fullName evidence="1">Uncharacterized protein</fullName>
    </submittedName>
</protein>
<accession>A0A4C1T254</accession>
<organism evidence="1 2">
    <name type="scientific">Eumeta variegata</name>
    <name type="common">Bagworm moth</name>
    <name type="synonym">Eumeta japonica</name>
    <dbReference type="NCBI Taxonomy" id="151549"/>
    <lineage>
        <taxon>Eukaryota</taxon>
        <taxon>Metazoa</taxon>
        <taxon>Ecdysozoa</taxon>
        <taxon>Arthropoda</taxon>
        <taxon>Hexapoda</taxon>
        <taxon>Insecta</taxon>
        <taxon>Pterygota</taxon>
        <taxon>Neoptera</taxon>
        <taxon>Endopterygota</taxon>
        <taxon>Lepidoptera</taxon>
        <taxon>Glossata</taxon>
        <taxon>Ditrysia</taxon>
        <taxon>Tineoidea</taxon>
        <taxon>Psychidae</taxon>
        <taxon>Oiketicinae</taxon>
        <taxon>Eumeta</taxon>
    </lineage>
</organism>
<proteinExistence type="predicted"/>